<reference evidence="3" key="2">
    <citation type="submission" date="2021-01" db="EMBL/GenBank/DDBJ databases">
        <authorList>
            <person name="Schikora-Tamarit M.A."/>
        </authorList>
    </citation>
    <scope>NUCLEOTIDE SEQUENCE</scope>
    <source>
        <strain evidence="3">CBS6341</strain>
    </source>
</reference>
<keyword evidence="4" id="KW-1185">Reference proteome</keyword>
<accession>A0A9P8PKR9</accession>
<sequence length="397" mass="45474">MSLKQLTKANLLELASDLSIDNRGTKAVLEDRIGDHLDNHPELESDEKFKKYISFRKRASPRKLFGSLTDAVPSSPSSRTLKPLNAKLNSSPEKSRVEDDIVNISEDEDEDEDEDEENDEVEIEVELVEREDGADEGENFSITTGKDSELLDDNEIEQEEADIDYIPHYPWITKVQDYVIEKYEDFNEYVADKSDETYDSFFTKSHKLRKQLSTADSINYLTNAIELGLILYQTVPLIELGNAPFFDQDILEKYFGNYIKSSWLIVDFRALIQFKFLFTLFTWFTLSYILPSIGSYYFNFIAKKSKKHAFDPLTFALFKLLLAHVFLTGNVSFNNVANDAQVWAEEHGLLENASYLTHLQAHLFHSSITLRLILGQIPFIHGFIGVLVSLYTAIIGK</sequence>
<protein>
    <recommendedName>
        <fullName evidence="5">SAP domain-containing protein</fullName>
    </recommendedName>
</protein>
<feature type="transmembrane region" description="Helical" evidence="2">
    <location>
        <begin position="276"/>
        <end position="298"/>
    </location>
</feature>
<dbReference type="PANTHER" id="PTHR41807">
    <property type="entry name" value="GLUTATHIONE TRANSFERASE 3"/>
    <property type="match status" value="1"/>
</dbReference>
<proteinExistence type="predicted"/>
<organism evidence="3 4">
    <name type="scientific">Wickerhamomyces mucosus</name>
    <dbReference type="NCBI Taxonomy" id="1378264"/>
    <lineage>
        <taxon>Eukaryota</taxon>
        <taxon>Fungi</taxon>
        <taxon>Dikarya</taxon>
        <taxon>Ascomycota</taxon>
        <taxon>Saccharomycotina</taxon>
        <taxon>Saccharomycetes</taxon>
        <taxon>Phaffomycetales</taxon>
        <taxon>Wickerhamomycetaceae</taxon>
        <taxon>Wickerhamomyces</taxon>
    </lineage>
</organism>
<gene>
    <name evidence="3" type="ORF">WICMUC_003560</name>
</gene>
<evidence type="ECO:0000313" key="3">
    <source>
        <dbReference type="EMBL" id="KAH3673657.1"/>
    </source>
</evidence>
<dbReference type="EMBL" id="JAEUBF010000949">
    <property type="protein sequence ID" value="KAH3673657.1"/>
    <property type="molecule type" value="Genomic_DNA"/>
</dbReference>
<evidence type="ECO:0000256" key="1">
    <source>
        <dbReference type="SAM" id="MobiDB-lite"/>
    </source>
</evidence>
<dbReference type="Proteomes" id="UP000769528">
    <property type="component" value="Unassembled WGS sequence"/>
</dbReference>
<dbReference type="AlphaFoldDB" id="A0A9P8PKR9"/>
<dbReference type="GO" id="GO:0016020">
    <property type="term" value="C:membrane"/>
    <property type="evidence" value="ECO:0007669"/>
    <property type="project" value="TreeGrafter"/>
</dbReference>
<feature type="transmembrane region" description="Helical" evidence="2">
    <location>
        <begin position="310"/>
        <end position="327"/>
    </location>
</feature>
<name>A0A9P8PKR9_9ASCO</name>
<comment type="caution">
    <text evidence="3">The sequence shown here is derived from an EMBL/GenBank/DDBJ whole genome shotgun (WGS) entry which is preliminary data.</text>
</comment>
<reference evidence="3" key="1">
    <citation type="journal article" date="2021" name="Open Biol.">
        <title>Shared evolutionary footprints suggest mitochondrial oxidative damage underlies multiple complex I losses in fungi.</title>
        <authorList>
            <person name="Schikora-Tamarit M.A."/>
            <person name="Marcet-Houben M."/>
            <person name="Nosek J."/>
            <person name="Gabaldon T."/>
        </authorList>
    </citation>
    <scope>NUCLEOTIDE SEQUENCE</scope>
    <source>
        <strain evidence="3">CBS6341</strain>
    </source>
</reference>
<feature type="transmembrane region" description="Helical" evidence="2">
    <location>
        <begin position="373"/>
        <end position="394"/>
    </location>
</feature>
<dbReference type="OrthoDB" id="4034134at2759"/>
<evidence type="ECO:0000256" key="2">
    <source>
        <dbReference type="SAM" id="Phobius"/>
    </source>
</evidence>
<dbReference type="InterPro" id="IPR038872">
    <property type="entry name" value="Put_GTT3"/>
</dbReference>
<keyword evidence="2" id="KW-1133">Transmembrane helix</keyword>
<evidence type="ECO:0008006" key="5">
    <source>
        <dbReference type="Google" id="ProtNLM"/>
    </source>
</evidence>
<keyword evidence="2" id="KW-0472">Membrane</keyword>
<dbReference type="PANTHER" id="PTHR41807:SF1">
    <property type="entry name" value="GLUTATHIONE TRANSFERASE 3"/>
    <property type="match status" value="1"/>
</dbReference>
<feature type="compositionally biased region" description="Acidic residues" evidence="1">
    <location>
        <begin position="105"/>
        <end position="120"/>
    </location>
</feature>
<feature type="region of interest" description="Disordered" evidence="1">
    <location>
        <begin position="65"/>
        <end position="120"/>
    </location>
</feature>
<keyword evidence="2" id="KW-0812">Transmembrane</keyword>
<evidence type="ECO:0000313" key="4">
    <source>
        <dbReference type="Proteomes" id="UP000769528"/>
    </source>
</evidence>